<feature type="compositionally biased region" description="Low complexity" evidence="2">
    <location>
        <begin position="37"/>
        <end position="56"/>
    </location>
</feature>
<feature type="chain" id="PRO_5047342589" evidence="3">
    <location>
        <begin position="31"/>
        <end position="426"/>
    </location>
</feature>
<dbReference type="Pfam" id="PF13416">
    <property type="entry name" value="SBP_bac_8"/>
    <property type="match status" value="1"/>
</dbReference>
<evidence type="ECO:0000256" key="3">
    <source>
        <dbReference type="SAM" id="SignalP"/>
    </source>
</evidence>
<name>A0ABV9CB31_9ACTN</name>
<keyword evidence="1 3" id="KW-0732">Signal</keyword>
<evidence type="ECO:0000313" key="4">
    <source>
        <dbReference type="EMBL" id="MFC4529714.1"/>
    </source>
</evidence>
<dbReference type="PANTHER" id="PTHR30222">
    <property type="entry name" value="SPERMIDINE/PUTRESCINE-BINDING PERIPLASMIC PROTEIN"/>
    <property type="match status" value="1"/>
</dbReference>
<evidence type="ECO:0000313" key="5">
    <source>
        <dbReference type="Proteomes" id="UP001596004"/>
    </source>
</evidence>
<feature type="signal peptide" evidence="3">
    <location>
        <begin position="1"/>
        <end position="30"/>
    </location>
</feature>
<comment type="caution">
    <text evidence="4">The sequence shown here is derived from an EMBL/GenBank/DDBJ whole genome shotgun (WGS) entry which is preliminary data.</text>
</comment>
<dbReference type="SUPFAM" id="SSF53850">
    <property type="entry name" value="Periplasmic binding protein-like II"/>
    <property type="match status" value="1"/>
</dbReference>
<accession>A0ABV9CB31</accession>
<dbReference type="PANTHER" id="PTHR30222:SF18">
    <property type="entry name" value="BIFUNCTIONAL POLYHYDROXYBUTYRATE SYNTHASE _ ABC TRANSPORTER PERIPLASMIC BINDING PROTEIN-RELATED"/>
    <property type="match status" value="1"/>
</dbReference>
<dbReference type="InterPro" id="IPR006059">
    <property type="entry name" value="SBP"/>
</dbReference>
<organism evidence="4 5">
    <name type="scientific">Sphaerisporangium dianthi</name>
    <dbReference type="NCBI Taxonomy" id="1436120"/>
    <lineage>
        <taxon>Bacteria</taxon>
        <taxon>Bacillati</taxon>
        <taxon>Actinomycetota</taxon>
        <taxon>Actinomycetes</taxon>
        <taxon>Streptosporangiales</taxon>
        <taxon>Streptosporangiaceae</taxon>
        <taxon>Sphaerisporangium</taxon>
    </lineage>
</organism>
<dbReference type="EMBL" id="JBHSFP010000001">
    <property type="protein sequence ID" value="MFC4529714.1"/>
    <property type="molecule type" value="Genomic_DNA"/>
</dbReference>
<evidence type="ECO:0000256" key="1">
    <source>
        <dbReference type="ARBA" id="ARBA00022729"/>
    </source>
</evidence>
<dbReference type="RefSeq" id="WP_380836458.1">
    <property type="nucleotide sequence ID" value="NZ_JBHSFP010000001.1"/>
</dbReference>
<reference evidence="5" key="1">
    <citation type="journal article" date="2019" name="Int. J. Syst. Evol. Microbiol.">
        <title>The Global Catalogue of Microorganisms (GCM) 10K type strain sequencing project: providing services to taxonomists for standard genome sequencing and annotation.</title>
        <authorList>
            <consortium name="The Broad Institute Genomics Platform"/>
            <consortium name="The Broad Institute Genome Sequencing Center for Infectious Disease"/>
            <person name="Wu L."/>
            <person name="Ma J."/>
        </authorList>
    </citation>
    <scope>NUCLEOTIDE SEQUENCE [LARGE SCALE GENOMIC DNA]</scope>
    <source>
        <strain evidence="5">CGMCC 4.7132</strain>
    </source>
</reference>
<dbReference type="Gene3D" id="3.40.190.10">
    <property type="entry name" value="Periplasmic binding protein-like II"/>
    <property type="match status" value="2"/>
</dbReference>
<protein>
    <submittedName>
        <fullName evidence="4">Extracellular solute-binding protein</fullName>
    </submittedName>
</protein>
<evidence type="ECO:0000256" key="2">
    <source>
        <dbReference type="SAM" id="MobiDB-lite"/>
    </source>
</evidence>
<feature type="region of interest" description="Disordered" evidence="2">
    <location>
        <begin position="34"/>
        <end position="76"/>
    </location>
</feature>
<proteinExistence type="predicted"/>
<sequence length="426" mass="45057">MRRSRRRSAAALLASAAVALTGCGAVGRQAQVTSVTTPGPSASASGFASPAGTPSPSASPTPAVAPSPSAKALGPGEGSVTVMTYRGYAEYGGTSASYNWVGPFESATGCRVNLRFPQSDDQLDAMTESTAFDVVSAPPQIGGRLIAERKVAPITTSLLSHYDEIPQWLRTQRAVTAGSRVYGVPYLWGWYTTLYDSGRTRPPGGGALYSGRGPVTLKDSPMTIADAALALKRERPKLGIGDPFNLTRPQLDAATALLGERGGERSYWKRPIQALQRLAGGSVDAARTLPSQLDGLRKAGHPVKAVKGEPVTGWADSWMISARAASPNCAYRWINWASSKESQQQASVWNLLAPANPKACAFEGEGRAADGQARLAKGLCAAFRVTDDSFGKKVEFAVLPGSDCTDRDGECTDYAEWAARWRSLVE</sequence>
<dbReference type="Proteomes" id="UP001596004">
    <property type="component" value="Unassembled WGS sequence"/>
</dbReference>
<gene>
    <name evidence="4" type="ORF">ACFO60_02965</name>
</gene>
<keyword evidence="5" id="KW-1185">Reference proteome</keyword>
<dbReference type="PROSITE" id="PS51257">
    <property type="entry name" value="PROKAR_LIPOPROTEIN"/>
    <property type="match status" value="1"/>
</dbReference>